<dbReference type="KEGG" id="sted:SPTER_18980"/>
<reference evidence="1 2" key="1">
    <citation type="submission" date="2019-02" db="EMBL/GenBank/DDBJ databases">
        <title>Closed genome of Sporomusa termitida DSM 4440.</title>
        <authorList>
            <person name="Poehlein A."/>
            <person name="Daniel R."/>
        </authorList>
    </citation>
    <scope>NUCLEOTIDE SEQUENCE [LARGE SCALE GENOMIC DNA]</scope>
    <source>
        <strain evidence="1 2">DSM 4440</strain>
    </source>
</reference>
<proteinExistence type="predicted"/>
<name>A0A517DT97_9FIRM</name>
<evidence type="ECO:0000313" key="2">
    <source>
        <dbReference type="Proteomes" id="UP000320776"/>
    </source>
</evidence>
<sequence>MNKKRKIQYHLGTVQWAEGNNPMAVKLYEQLIVQASIQKLKKMKYCDSGRFCVICQRGPGGRRV</sequence>
<gene>
    <name evidence="1" type="ORF">SPTER_18980</name>
</gene>
<dbReference type="EMBL" id="CP036259">
    <property type="protein sequence ID" value="QDR80569.1"/>
    <property type="molecule type" value="Genomic_DNA"/>
</dbReference>
<keyword evidence="2" id="KW-1185">Reference proteome</keyword>
<evidence type="ECO:0000313" key="1">
    <source>
        <dbReference type="EMBL" id="QDR80569.1"/>
    </source>
</evidence>
<organism evidence="1 2">
    <name type="scientific">Sporomusa termitida</name>
    <dbReference type="NCBI Taxonomy" id="2377"/>
    <lineage>
        <taxon>Bacteria</taxon>
        <taxon>Bacillati</taxon>
        <taxon>Bacillota</taxon>
        <taxon>Negativicutes</taxon>
        <taxon>Selenomonadales</taxon>
        <taxon>Sporomusaceae</taxon>
        <taxon>Sporomusa</taxon>
    </lineage>
</organism>
<dbReference type="Proteomes" id="UP000320776">
    <property type="component" value="Chromosome"/>
</dbReference>
<accession>A0A517DT97</accession>
<dbReference type="AlphaFoldDB" id="A0A517DT97"/>
<protein>
    <submittedName>
        <fullName evidence="1">Uncharacterized protein</fullName>
    </submittedName>
</protein>
<dbReference type="RefSeq" id="WP_144350162.1">
    <property type="nucleotide sequence ID" value="NZ_CP036259.1"/>
</dbReference>